<evidence type="ECO:0000313" key="11">
    <source>
        <dbReference type="Proteomes" id="UP001164803"/>
    </source>
</evidence>
<evidence type="ECO:0000256" key="5">
    <source>
        <dbReference type="ARBA" id="ARBA00022741"/>
    </source>
</evidence>
<evidence type="ECO:0000256" key="7">
    <source>
        <dbReference type="ARBA" id="ARBA00022967"/>
    </source>
</evidence>
<dbReference type="InterPro" id="IPR003593">
    <property type="entry name" value="AAA+_ATPase"/>
</dbReference>
<comment type="similarity">
    <text evidence="2">Belongs to the ABC transporter superfamily.</text>
</comment>
<dbReference type="CDD" id="cd03225">
    <property type="entry name" value="ABC_cobalt_CbiO_domain1"/>
    <property type="match status" value="1"/>
</dbReference>
<dbReference type="PROSITE" id="PS50893">
    <property type="entry name" value="ABC_TRANSPORTER_2"/>
    <property type="match status" value="1"/>
</dbReference>
<dbReference type="SMART" id="SM00382">
    <property type="entry name" value="AAA"/>
    <property type="match status" value="1"/>
</dbReference>
<dbReference type="InterPro" id="IPR003439">
    <property type="entry name" value="ABC_transporter-like_ATP-bd"/>
</dbReference>
<evidence type="ECO:0000256" key="3">
    <source>
        <dbReference type="ARBA" id="ARBA00022448"/>
    </source>
</evidence>
<name>A0ABY6Z1K8_9BACL</name>
<dbReference type="InterPro" id="IPR015856">
    <property type="entry name" value="ABC_transpr_CbiO/EcfA_su"/>
</dbReference>
<comment type="subcellular location">
    <subcellularLocation>
        <location evidence="1">Cell membrane</location>
        <topology evidence="1">Peripheral membrane protein</topology>
    </subcellularLocation>
</comment>
<evidence type="ECO:0000313" key="10">
    <source>
        <dbReference type="EMBL" id="WAH36625.1"/>
    </source>
</evidence>
<dbReference type="InterPro" id="IPR027417">
    <property type="entry name" value="P-loop_NTPase"/>
</dbReference>
<organism evidence="10 11">
    <name type="scientific">Alicyclobacillus dauci</name>
    <dbReference type="NCBI Taxonomy" id="1475485"/>
    <lineage>
        <taxon>Bacteria</taxon>
        <taxon>Bacillati</taxon>
        <taxon>Bacillota</taxon>
        <taxon>Bacilli</taxon>
        <taxon>Bacillales</taxon>
        <taxon>Alicyclobacillaceae</taxon>
        <taxon>Alicyclobacillus</taxon>
    </lineage>
</organism>
<keyword evidence="5" id="KW-0547">Nucleotide-binding</keyword>
<keyword evidence="7" id="KW-1278">Translocase</keyword>
<dbReference type="Gene3D" id="3.40.50.300">
    <property type="entry name" value="P-loop containing nucleotide triphosphate hydrolases"/>
    <property type="match status" value="1"/>
</dbReference>
<keyword evidence="3" id="KW-0813">Transport</keyword>
<dbReference type="InterPro" id="IPR050095">
    <property type="entry name" value="ECF_ABC_transporter_ATP-bd"/>
</dbReference>
<feature type="domain" description="ABC transporter" evidence="9">
    <location>
        <begin position="6"/>
        <end position="238"/>
    </location>
</feature>
<dbReference type="GO" id="GO:0005524">
    <property type="term" value="F:ATP binding"/>
    <property type="evidence" value="ECO:0007669"/>
    <property type="project" value="UniProtKB-KW"/>
</dbReference>
<keyword evidence="11" id="KW-1185">Reference proteome</keyword>
<gene>
    <name evidence="10" type="ORF">NZD86_20995</name>
</gene>
<evidence type="ECO:0000256" key="6">
    <source>
        <dbReference type="ARBA" id="ARBA00022840"/>
    </source>
</evidence>
<dbReference type="PROSITE" id="PS00211">
    <property type="entry name" value="ABC_TRANSPORTER_1"/>
    <property type="match status" value="1"/>
</dbReference>
<dbReference type="InterPro" id="IPR017871">
    <property type="entry name" value="ABC_transporter-like_CS"/>
</dbReference>
<dbReference type="Pfam" id="PF00005">
    <property type="entry name" value="ABC_tran"/>
    <property type="match status" value="1"/>
</dbReference>
<evidence type="ECO:0000256" key="2">
    <source>
        <dbReference type="ARBA" id="ARBA00005417"/>
    </source>
</evidence>
<evidence type="ECO:0000259" key="9">
    <source>
        <dbReference type="PROSITE" id="PS50893"/>
    </source>
</evidence>
<dbReference type="PANTHER" id="PTHR43553">
    <property type="entry name" value="HEAVY METAL TRANSPORTER"/>
    <property type="match status" value="1"/>
</dbReference>
<keyword evidence="6 10" id="KW-0067">ATP-binding</keyword>
<dbReference type="Proteomes" id="UP001164803">
    <property type="component" value="Chromosome"/>
</dbReference>
<protein>
    <submittedName>
        <fullName evidence="10">Energy-coupling factor ABC transporter ATP-binding protein</fullName>
    </submittedName>
</protein>
<dbReference type="RefSeq" id="WP_268043983.1">
    <property type="nucleotide sequence ID" value="NZ_CP104064.1"/>
</dbReference>
<keyword evidence="4" id="KW-1003">Cell membrane</keyword>
<dbReference type="SUPFAM" id="SSF52540">
    <property type="entry name" value="P-loop containing nucleoside triphosphate hydrolases"/>
    <property type="match status" value="1"/>
</dbReference>
<reference evidence="10" key="1">
    <citation type="submission" date="2022-08" db="EMBL/GenBank/DDBJ databases">
        <title>Alicyclobacillus dauci DSM2870, complete genome.</title>
        <authorList>
            <person name="Wang Q."/>
            <person name="Cai R."/>
            <person name="Wang Z."/>
        </authorList>
    </citation>
    <scope>NUCLEOTIDE SEQUENCE</scope>
    <source>
        <strain evidence="10">DSM 28700</strain>
    </source>
</reference>
<evidence type="ECO:0000256" key="4">
    <source>
        <dbReference type="ARBA" id="ARBA00022475"/>
    </source>
</evidence>
<dbReference type="PANTHER" id="PTHR43553:SF24">
    <property type="entry name" value="ENERGY-COUPLING FACTOR TRANSPORTER ATP-BINDING PROTEIN ECFA1"/>
    <property type="match status" value="1"/>
</dbReference>
<sequence>MSKIILHVDHISVQRYGQDHPVLDDVTVQFKAGQLVALCGHNGAGKTTLARAMLGLIPLANGTIYVEGQPLDRNISHDVQMVFQPPMAQIIGDTVFEELAITLLQRDACLPSNQLAQLVTDACRRVGLHVPLTRGIRELSGGELQRLCIAQALLSEAKILILDEALSSLDPDARTHLRQHLRRLAKESNTTLLMISHDMEDVLAADRVLVMEQGRLIHDGTPIDFFYGNSSDTDGTESPCESFGFEPPYLVQTARAYSRRTGHALTPVDEHQFVEELSNVTVPS</sequence>
<evidence type="ECO:0000256" key="8">
    <source>
        <dbReference type="ARBA" id="ARBA00023136"/>
    </source>
</evidence>
<accession>A0ABY6Z1K8</accession>
<keyword evidence="8" id="KW-0472">Membrane</keyword>
<proteinExistence type="inferred from homology"/>
<dbReference type="EMBL" id="CP104064">
    <property type="protein sequence ID" value="WAH36625.1"/>
    <property type="molecule type" value="Genomic_DNA"/>
</dbReference>
<evidence type="ECO:0000256" key="1">
    <source>
        <dbReference type="ARBA" id="ARBA00004202"/>
    </source>
</evidence>